<gene>
    <name evidence="3" type="ORF">AB4874_07565</name>
</gene>
<dbReference type="SUPFAM" id="SSF56935">
    <property type="entry name" value="Porins"/>
    <property type="match status" value="1"/>
</dbReference>
<dbReference type="EMBL" id="JBFRYC010000003">
    <property type="protein sequence ID" value="MEX1661511.1"/>
    <property type="molecule type" value="Genomic_DNA"/>
</dbReference>
<keyword evidence="4" id="KW-1185">Reference proteome</keyword>
<feature type="domain" description="Porin" evidence="2">
    <location>
        <begin position="7"/>
        <end position="291"/>
    </location>
</feature>
<proteinExistence type="predicted"/>
<evidence type="ECO:0000259" key="2">
    <source>
        <dbReference type="Pfam" id="PF13609"/>
    </source>
</evidence>
<evidence type="ECO:0000256" key="1">
    <source>
        <dbReference type="SAM" id="SignalP"/>
    </source>
</evidence>
<dbReference type="Proteomes" id="UP001557465">
    <property type="component" value="Unassembled WGS sequence"/>
</dbReference>
<evidence type="ECO:0000313" key="3">
    <source>
        <dbReference type="EMBL" id="MEX1661511.1"/>
    </source>
</evidence>
<sequence length="311" mass="32235">MKKVLFATTALVLSAGFASADVTLSGYGRFGLQYNDGRTTAGVFDPTLAETTVESRMRLNIDASKETDGGVTFGGRIRVQYDNDSASGSSDLNAAMMYASFGGFRMEVGNANQAMDSAPLVYASELGLVSSSFGDIQSGFFAYNTGAYSDTNRMGVSASYSMGAFSGMVSYINPDQTLKSLGARKAESSLYVAYASGPLTVSAAGTWNAKGVDGADIAFIGAAYQVNDAVNVGLNYTDELVGETIVGYGSYKMGATTLRGYIANNSAAGNATDTAYGIGADYDLGGATLLGGIQKGYAKETVADFGVKFAF</sequence>
<keyword evidence="1" id="KW-0732">Signal</keyword>
<evidence type="ECO:0000313" key="4">
    <source>
        <dbReference type="Proteomes" id="UP001557465"/>
    </source>
</evidence>
<name>A0ABV3TIU7_9RHOB</name>
<dbReference type="InterPro" id="IPR033900">
    <property type="entry name" value="Gram_neg_porin_domain"/>
</dbReference>
<dbReference type="Gene3D" id="2.40.160.10">
    <property type="entry name" value="Porin"/>
    <property type="match status" value="1"/>
</dbReference>
<dbReference type="Pfam" id="PF13609">
    <property type="entry name" value="Porin_4"/>
    <property type="match status" value="1"/>
</dbReference>
<comment type="caution">
    <text evidence="3">The sequence shown here is derived from an EMBL/GenBank/DDBJ whole genome shotgun (WGS) entry which is preliminary data.</text>
</comment>
<organism evidence="3 4">
    <name type="scientific">Thioclava arctica</name>
    <dbReference type="NCBI Taxonomy" id="3238301"/>
    <lineage>
        <taxon>Bacteria</taxon>
        <taxon>Pseudomonadati</taxon>
        <taxon>Pseudomonadota</taxon>
        <taxon>Alphaproteobacteria</taxon>
        <taxon>Rhodobacterales</taxon>
        <taxon>Paracoccaceae</taxon>
        <taxon>Thioclava</taxon>
    </lineage>
</organism>
<feature type="chain" id="PRO_5045729099" evidence="1">
    <location>
        <begin position="21"/>
        <end position="311"/>
    </location>
</feature>
<feature type="signal peptide" evidence="1">
    <location>
        <begin position="1"/>
        <end position="20"/>
    </location>
</feature>
<accession>A0ABV3TIU7</accession>
<protein>
    <submittedName>
        <fullName evidence="3">Porin</fullName>
    </submittedName>
</protein>
<reference evidence="3 4" key="1">
    <citation type="journal article" date="2011" name="Int. J. Syst. Evol. Microbiol.">
        <title>Zhongshania antarctica gen. nov., sp. nov. and Zhongshania guokunii sp. nov., gammaproteobacteria respectively isolated from coastal attached (fast) ice and surface seawater of the Antarctic.</title>
        <authorList>
            <person name="Li H.J."/>
            <person name="Zhang X.Y."/>
            <person name="Chen C.X."/>
            <person name="Zhang Y.J."/>
            <person name="Gao Z.M."/>
            <person name="Yu Y."/>
            <person name="Chen X.L."/>
            <person name="Chen B."/>
            <person name="Zhang Y.Z."/>
        </authorList>
    </citation>
    <scope>NUCLEOTIDE SEQUENCE [LARGE SCALE GENOMIC DNA]</scope>
    <source>
        <strain evidence="3 4">15-R06ZXC-3</strain>
    </source>
</reference>
<dbReference type="InterPro" id="IPR023614">
    <property type="entry name" value="Porin_dom_sf"/>
</dbReference>
<dbReference type="RefSeq" id="WP_368391521.1">
    <property type="nucleotide sequence ID" value="NZ_JBFRYC010000003.1"/>
</dbReference>